<gene>
    <name evidence="4" type="ORF">A4S02_02825</name>
</gene>
<dbReference type="InterPro" id="IPR023361">
    <property type="entry name" value="DUF1285_beta_roll_sf"/>
</dbReference>
<evidence type="ECO:0000259" key="3">
    <source>
        <dbReference type="Pfam" id="PF21028"/>
    </source>
</evidence>
<feature type="region of interest" description="Disordered" evidence="1">
    <location>
        <begin position="1"/>
        <end position="23"/>
    </location>
</feature>
<evidence type="ECO:0008006" key="6">
    <source>
        <dbReference type="Google" id="ProtNLM"/>
    </source>
</evidence>
<evidence type="ECO:0000313" key="4">
    <source>
        <dbReference type="EMBL" id="AOW45879.1"/>
    </source>
</evidence>
<accession>A0A1D8QU66</accession>
<dbReference type="KEGG" id="aasc:A4S02_02825"/>
<sequence length="209" mass="23655">MKGEHAVSGDSLACSGHQESPERKRHDLGYLPFLVRRDGVWLYRGTPIKRKAMLCMFGSMLTRDEKGAYLLRSPFETGYIEVEDVPFLAVELDWTGCGRMQRLCFRTNMDEVVVAGPEHPIRTDWNMPPEACPDSCPPYIRLREGDDRHFPLEARLSRPVWYELAALAEPGMCQGIPCMGVWSCGCFFPLARQTSGTDCDVCPALYWSV</sequence>
<organism evidence="4 5">
    <name type="scientific">Acetobacter ascendens</name>
    <dbReference type="NCBI Taxonomy" id="481146"/>
    <lineage>
        <taxon>Bacteria</taxon>
        <taxon>Pseudomonadati</taxon>
        <taxon>Pseudomonadota</taxon>
        <taxon>Alphaproteobacteria</taxon>
        <taxon>Acetobacterales</taxon>
        <taxon>Acetobacteraceae</taxon>
        <taxon>Acetobacter</taxon>
    </lineage>
</organism>
<name>A0A1D8QU66_9PROT</name>
<dbReference type="RefSeq" id="WP_070322888.1">
    <property type="nucleotide sequence ID" value="NZ_CP015164.1"/>
</dbReference>
<evidence type="ECO:0000259" key="2">
    <source>
        <dbReference type="Pfam" id="PF06938"/>
    </source>
</evidence>
<dbReference type="Pfam" id="PF21028">
    <property type="entry name" value="DUF1285_C"/>
    <property type="match status" value="1"/>
</dbReference>
<dbReference type="Pfam" id="PF06938">
    <property type="entry name" value="DUF1285_N"/>
    <property type="match status" value="1"/>
</dbReference>
<dbReference type="InterPro" id="IPR048341">
    <property type="entry name" value="DUF1285_N"/>
</dbReference>
<evidence type="ECO:0000256" key="1">
    <source>
        <dbReference type="SAM" id="MobiDB-lite"/>
    </source>
</evidence>
<proteinExistence type="predicted"/>
<dbReference type="Proteomes" id="UP000175973">
    <property type="component" value="Chromosome"/>
</dbReference>
<dbReference type="Gene3D" id="2.30.270.10">
    <property type="entry name" value="duf1285 protein"/>
    <property type="match status" value="1"/>
</dbReference>
<dbReference type="AlphaFoldDB" id="A0A1D8QU66"/>
<dbReference type="EMBL" id="CP015164">
    <property type="protein sequence ID" value="AOW45879.1"/>
    <property type="molecule type" value="Genomic_DNA"/>
</dbReference>
<reference evidence="5" key="1">
    <citation type="submission" date="2016-04" db="EMBL/GenBank/DDBJ databases">
        <authorList>
            <person name="Jeon C.O."/>
            <person name="Cho G.Y."/>
            <person name="Jeong H.I."/>
            <person name="Kim K.H."/>
        </authorList>
    </citation>
    <scope>NUCLEOTIDE SEQUENCE [LARGE SCALE GENOMIC DNA]</scope>
    <source>
        <strain evidence="5">LMG 1590</strain>
    </source>
</reference>
<feature type="domain" description="DUF1285" evidence="3">
    <location>
        <begin position="86"/>
        <end position="190"/>
    </location>
</feature>
<dbReference type="Gene3D" id="3.10.540.10">
    <property type="entry name" value="duf1285 like domain"/>
    <property type="match status" value="1"/>
</dbReference>
<protein>
    <recommendedName>
        <fullName evidence="6">DUF1285 domain-containing protein</fullName>
    </recommendedName>
</protein>
<keyword evidence="5" id="KW-1185">Reference proteome</keyword>
<feature type="domain" description="DUF1285" evidence="2">
    <location>
        <begin position="30"/>
        <end position="85"/>
    </location>
</feature>
<evidence type="ECO:0000313" key="5">
    <source>
        <dbReference type="Proteomes" id="UP000175973"/>
    </source>
</evidence>
<dbReference type="InterPro" id="IPR048342">
    <property type="entry name" value="DUF1285_C"/>
</dbReference>